<dbReference type="InterPro" id="IPR050121">
    <property type="entry name" value="Cytochrome_P450_monoxygenase"/>
</dbReference>
<evidence type="ECO:0000256" key="6">
    <source>
        <dbReference type="ARBA" id="ARBA00023004"/>
    </source>
</evidence>
<dbReference type="GO" id="GO:0004497">
    <property type="term" value="F:monooxygenase activity"/>
    <property type="evidence" value="ECO:0007669"/>
    <property type="project" value="UniProtKB-KW"/>
</dbReference>
<keyword evidence="12" id="KW-1185">Reference proteome</keyword>
<evidence type="ECO:0000256" key="1">
    <source>
        <dbReference type="ARBA" id="ARBA00001971"/>
    </source>
</evidence>
<comment type="cofactor">
    <cofactor evidence="1 8">
        <name>heme</name>
        <dbReference type="ChEBI" id="CHEBI:30413"/>
    </cofactor>
</comment>
<dbReference type="PANTHER" id="PTHR24305">
    <property type="entry name" value="CYTOCHROME P450"/>
    <property type="match status" value="1"/>
</dbReference>
<evidence type="ECO:0000256" key="7">
    <source>
        <dbReference type="ARBA" id="ARBA00023033"/>
    </source>
</evidence>
<evidence type="ECO:0000256" key="2">
    <source>
        <dbReference type="ARBA" id="ARBA00010617"/>
    </source>
</evidence>
<dbReference type="InterPro" id="IPR001128">
    <property type="entry name" value="Cyt_P450"/>
</dbReference>
<evidence type="ECO:0000256" key="8">
    <source>
        <dbReference type="PIRSR" id="PIRSR602403-1"/>
    </source>
</evidence>
<dbReference type="PRINTS" id="PR00385">
    <property type="entry name" value="P450"/>
</dbReference>
<evidence type="ECO:0000256" key="9">
    <source>
        <dbReference type="RuleBase" id="RU000461"/>
    </source>
</evidence>
<dbReference type="STRING" id="1447883.A0A2B7YQI5"/>
<keyword evidence="10" id="KW-0812">Transmembrane</keyword>
<sequence length="529" mass="58958">MAITNITQDGYSALLLLAAGLGVYLLNLAAYRLFLSPLAGVPGPKLAALTAWYEFYWDCPAHGHFMFKIEEMHKKYGPIVRINPWEVHISDPAFWDVFYTRSKLDKDSWYYRAFGDNGGTVGTVTWEHHRLRRGAMAKFFSVANVAKLEPKVLQRVRKLCDRVQEHRDSGAVVDISNAYRCFATDVVSAYVAPHARDFLNAPDFAATFNRVLRDFSGLMLWHRHFPVVFQIMDSIPRSLIAMIDSTGANLAVVDNQANLQREAVTVVERKGIPTDACSPSILDAIYTSPLLGPADKTVTRMFAETQALLGAGTETTGNTLSVFTYHVLSNPAILRNLKDELDDSNLTLGVDSDGYLCHNLLDNLPYLQACIKEALRVSPGVTGRLPRLSRTEVISYTSPAGQTYAFPPGTVISMSSRDAHYDAAIFPNPDSFLPERWIPTTTTIPGRQLSSTPEQLHAMERAFVPFGRGVRGCLGIELAKMELTLLTGNMFRMFDFKLYKTTERDVSVEYDFFAPFGPKDSKGVRVLAM</sequence>
<dbReference type="AlphaFoldDB" id="A0A2B7YQI5"/>
<evidence type="ECO:0000256" key="4">
    <source>
        <dbReference type="ARBA" id="ARBA00022723"/>
    </source>
</evidence>
<evidence type="ECO:0000256" key="10">
    <source>
        <dbReference type="SAM" id="Phobius"/>
    </source>
</evidence>
<comment type="caution">
    <text evidence="11">The sequence shown here is derived from an EMBL/GenBank/DDBJ whole genome shotgun (WGS) entry which is preliminary data.</text>
</comment>
<accession>A0A2B7YQI5</accession>
<protein>
    <recommendedName>
        <fullName evidence="13">Cytochrome P450</fullName>
    </recommendedName>
</protein>
<feature type="binding site" description="axial binding residue" evidence="8">
    <location>
        <position position="473"/>
    </location>
    <ligand>
        <name>heme</name>
        <dbReference type="ChEBI" id="CHEBI:30413"/>
    </ligand>
    <ligandPart>
        <name>Fe</name>
        <dbReference type="ChEBI" id="CHEBI:18248"/>
    </ligandPart>
</feature>
<feature type="transmembrane region" description="Helical" evidence="10">
    <location>
        <begin position="12"/>
        <end position="34"/>
    </location>
</feature>
<comment type="similarity">
    <text evidence="2 9">Belongs to the cytochrome P450 family.</text>
</comment>
<evidence type="ECO:0000256" key="5">
    <source>
        <dbReference type="ARBA" id="ARBA00023002"/>
    </source>
</evidence>
<keyword evidence="4 8" id="KW-0479">Metal-binding</keyword>
<evidence type="ECO:0000256" key="3">
    <source>
        <dbReference type="ARBA" id="ARBA00022617"/>
    </source>
</evidence>
<dbReference type="OrthoDB" id="3945418at2759"/>
<keyword evidence="10" id="KW-1133">Transmembrane helix</keyword>
<dbReference type="CDD" id="cd11062">
    <property type="entry name" value="CYP58-like"/>
    <property type="match status" value="1"/>
</dbReference>
<dbReference type="Gene3D" id="1.10.630.10">
    <property type="entry name" value="Cytochrome P450"/>
    <property type="match status" value="1"/>
</dbReference>
<evidence type="ECO:0000313" key="11">
    <source>
        <dbReference type="EMBL" id="PGH23936.1"/>
    </source>
</evidence>
<dbReference type="PRINTS" id="PR00465">
    <property type="entry name" value="EP450IV"/>
</dbReference>
<dbReference type="Pfam" id="PF00067">
    <property type="entry name" value="p450"/>
    <property type="match status" value="1"/>
</dbReference>
<dbReference type="InterPro" id="IPR002403">
    <property type="entry name" value="Cyt_P450_E_grp-IV"/>
</dbReference>
<dbReference type="GO" id="GO:0016705">
    <property type="term" value="F:oxidoreductase activity, acting on paired donors, with incorporation or reduction of molecular oxygen"/>
    <property type="evidence" value="ECO:0007669"/>
    <property type="project" value="InterPro"/>
</dbReference>
<keyword evidence="7 9" id="KW-0503">Monooxygenase</keyword>
<dbReference type="PANTHER" id="PTHR24305:SF157">
    <property type="entry name" value="N-ACETYLTRYPTOPHAN 6-HYDROXYLASE IVOC-RELATED"/>
    <property type="match status" value="1"/>
</dbReference>
<keyword evidence="6 8" id="KW-0408">Iron</keyword>
<dbReference type="SUPFAM" id="SSF48264">
    <property type="entry name" value="Cytochrome P450"/>
    <property type="match status" value="1"/>
</dbReference>
<reference evidence="11 12" key="1">
    <citation type="submission" date="2017-10" db="EMBL/GenBank/DDBJ databases">
        <title>Comparative genomics in systemic dimorphic fungi from Ajellomycetaceae.</title>
        <authorList>
            <person name="Munoz J.F."/>
            <person name="Mcewen J.G."/>
            <person name="Clay O.K."/>
            <person name="Cuomo C.A."/>
        </authorList>
    </citation>
    <scope>NUCLEOTIDE SEQUENCE [LARGE SCALE GENOMIC DNA]</scope>
    <source>
        <strain evidence="11 12">UAMH7299</strain>
    </source>
</reference>
<dbReference type="GO" id="GO:0020037">
    <property type="term" value="F:heme binding"/>
    <property type="evidence" value="ECO:0007669"/>
    <property type="project" value="InterPro"/>
</dbReference>
<evidence type="ECO:0008006" key="13">
    <source>
        <dbReference type="Google" id="ProtNLM"/>
    </source>
</evidence>
<gene>
    <name evidence="11" type="ORF">AJ80_01998</name>
</gene>
<dbReference type="PROSITE" id="PS00086">
    <property type="entry name" value="CYTOCHROME_P450"/>
    <property type="match status" value="1"/>
</dbReference>
<dbReference type="EMBL" id="PDNA01000018">
    <property type="protein sequence ID" value="PGH23936.1"/>
    <property type="molecule type" value="Genomic_DNA"/>
</dbReference>
<keyword evidence="10" id="KW-0472">Membrane</keyword>
<dbReference type="InterPro" id="IPR036396">
    <property type="entry name" value="Cyt_P450_sf"/>
</dbReference>
<organism evidence="11 12">
    <name type="scientific">Polytolypa hystricis (strain UAMH7299)</name>
    <dbReference type="NCBI Taxonomy" id="1447883"/>
    <lineage>
        <taxon>Eukaryota</taxon>
        <taxon>Fungi</taxon>
        <taxon>Dikarya</taxon>
        <taxon>Ascomycota</taxon>
        <taxon>Pezizomycotina</taxon>
        <taxon>Eurotiomycetes</taxon>
        <taxon>Eurotiomycetidae</taxon>
        <taxon>Onygenales</taxon>
        <taxon>Onygenales incertae sedis</taxon>
        <taxon>Polytolypa</taxon>
    </lineage>
</organism>
<dbReference type="Proteomes" id="UP000224634">
    <property type="component" value="Unassembled WGS sequence"/>
</dbReference>
<keyword evidence="5 9" id="KW-0560">Oxidoreductase</keyword>
<dbReference type="InterPro" id="IPR017972">
    <property type="entry name" value="Cyt_P450_CS"/>
</dbReference>
<proteinExistence type="inferred from homology"/>
<dbReference type="GO" id="GO:0005506">
    <property type="term" value="F:iron ion binding"/>
    <property type="evidence" value="ECO:0007669"/>
    <property type="project" value="InterPro"/>
</dbReference>
<name>A0A2B7YQI5_POLH7</name>
<evidence type="ECO:0000313" key="12">
    <source>
        <dbReference type="Proteomes" id="UP000224634"/>
    </source>
</evidence>
<keyword evidence="3 8" id="KW-0349">Heme</keyword>